<dbReference type="OrthoDB" id="9797595at2"/>
<evidence type="ECO:0000313" key="4">
    <source>
        <dbReference type="Proteomes" id="UP000287352"/>
    </source>
</evidence>
<protein>
    <submittedName>
        <fullName evidence="3">Cyclase</fullName>
    </submittedName>
</protein>
<evidence type="ECO:0000259" key="2">
    <source>
        <dbReference type="Pfam" id="PF03364"/>
    </source>
</evidence>
<gene>
    <name evidence="3" type="ORF">KTT_52180</name>
</gene>
<feature type="domain" description="Coenzyme Q-binding protein COQ10 START" evidence="2">
    <location>
        <begin position="81"/>
        <end position="188"/>
    </location>
</feature>
<name>A0A402A8C4_9CHLR</name>
<organism evidence="3 4">
    <name type="scientific">Tengunoibacter tsumagoiensis</name>
    <dbReference type="NCBI Taxonomy" id="2014871"/>
    <lineage>
        <taxon>Bacteria</taxon>
        <taxon>Bacillati</taxon>
        <taxon>Chloroflexota</taxon>
        <taxon>Ktedonobacteria</taxon>
        <taxon>Ktedonobacterales</taxon>
        <taxon>Dictyobacteraceae</taxon>
        <taxon>Tengunoibacter</taxon>
    </lineage>
</organism>
<dbReference type="Gene3D" id="3.30.530.20">
    <property type="match status" value="1"/>
</dbReference>
<dbReference type="PANTHER" id="PTHR33824">
    <property type="entry name" value="POLYKETIDE CYCLASE/DEHYDRASE AND LIPID TRANSPORT SUPERFAMILY PROTEIN"/>
    <property type="match status" value="1"/>
</dbReference>
<proteinExistence type="predicted"/>
<dbReference type="SUPFAM" id="SSF55961">
    <property type="entry name" value="Bet v1-like"/>
    <property type="match status" value="1"/>
</dbReference>
<dbReference type="Proteomes" id="UP000287352">
    <property type="component" value="Unassembled WGS sequence"/>
</dbReference>
<dbReference type="InterPro" id="IPR023393">
    <property type="entry name" value="START-like_dom_sf"/>
</dbReference>
<dbReference type="AlphaFoldDB" id="A0A402A8C4"/>
<feature type="region of interest" description="Disordered" evidence="1">
    <location>
        <begin position="219"/>
        <end position="247"/>
    </location>
</feature>
<dbReference type="PANTHER" id="PTHR33824:SF7">
    <property type="entry name" value="POLYKETIDE CYCLASE_DEHYDRASE AND LIPID TRANSPORT SUPERFAMILY PROTEIN"/>
    <property type="match status" value="1"/>
</dbReference>
<dbReference type="Pfam" id="PF03364">
    <property type="entry name" value="Polyketide_cyc"/>
    <property type="match status" value="1"/>
</dbReference>
<evidence type="ECO:0000256" key="1">
    <source>
        <dbReference type="SAM" id="MobiDB-lite"/>
    </source>
</evidence>
<reference evidence="4" key="1">
    <citation type="submission" date="2018-12" db="EMBL/GenBank/DDBJ databases">
        <title>Tengunoibacter tsumagoiensis gen. nov., sp. nov., Dictyobacter kobayashii sp. nov., D. alpinus sp. nov., and D. joshuensis sp. nov. and description of Dictyobacteraceae fam. nov. within the order Ktedonobacterales isolated from Tengu-no-mugimeshi.</title>
        <authorList>
            <person name="Wang C.M."/>
            <person name="Zheng Y."/>
            <person name="Sakai Y."/>
            <person name="Toyoda A."/>
            <person name="Minakuchi Y."/>
            <person name="Abe K."/>
            <person name="Yokota A."/>
            <person name="Yabe S."/>
        </authorList>
    </citation>
    <scope>NUCLEOTIDE SEQUENCE [LARGE SCALE GENOMIC DNA]</scope>
    <source>
        <strain evidence="4">Uno3</strain>
    </source>
</reference>
<accession>A0A402A8C4</accession>
<dbReference type="RefSeq" id="WP_126582835.1">
    <property type="nucleotide sequence ID" value="NZ_BIFR01000002.1"/>
</dbReference>
<comment type="caution">
    <text evidence="3">The sequence shown here is derived from an EMBL/GenBank/DDBJ whole genome shotgun (WGS) entry which is preliminary data.</text>
</comment>
<dbReference type="CDD" id="cd07817">
    <property type="entry name" value="SRPBCC_8"/>
    <property type="match status" value="1"/>
</dbReference>
<sequence>MKTIRNVNIHPLERIGSATIGGALLIRNARHLSPGKALLALNLLWRGGSGHSFLYQALGVSTADGSQELPGSLEITRAITIGKPANELYQLWRTPQTLAQILEGIAEVTEVSPGRTHWNLQVPPGRNAAWDTEIVEDWPGEFLRWESVSGSRLPHEGLIRFRPATGGRGTEVTLSIRLNPPGGSLGLAVAGCLGFLSPMVVGKILRNMKSLAETGEIPTLARNPAARPGDQMLSPPPFQEPSHVAAL</sequence>
<dbReference type="InterPro" id="IPR047137">
    <property type="entry name" value="ORF3"/>
</dbReference>
<dbReference type="EMBL" id="BIFR01000002">
    <property type="protein sequence ID" value="GCE15359.1"/>
    <property type="molecule type" value="Genomic_DNA"/>
</dbReference>
<keyword evidence="4" id="KW-1185">Reference proteome</keyword>
<dbReference type="InterPro" id="IPR005031">
    <property type="entry name" value="COQ10_START"/>
</dbReference>
<evidence type="ECO:0000313" key="3">
    <source>
        <dbReference type="EMBL" id="GCE15359.1"/>
    </source>
</evidence>